<gene>
    <name evidence="1" type="ORF">J4Q44_G00183220</name>
</gene>
<comment type="caution">
    <text evidence="1">The sequence shown here is derived from an EMBL/GenBank/DDBJ whole genome shotgun (WGS) entry which is preliminary data.</text>
</comment>
<keyword evidence="2" id="KW-1185">Reference proteome</keyword>
<evidence type="ECO:0000313" key="1">
    <source>
        <dbReference type="EMBL" id="KAK6310267.1"/>
    </source>
</evidence>
<sequence>MIRRVEEGAGQSRETVRSITSAVNLAVHSRPPCSGLVMLRATDAPVEGTLKSGDFPKKPQLSAAWASGCGCLHPIQQTQWTPSLYTPLRLLPQLHSSLLCLPSRMSLP</sequence>
<proteinExistence type="predicted"/>
<organism evidence="1 2">
    <name type="scientific">Coregonus suidteri</name>
    <dbReference type="NCBI Taxonomy" id="861788"/>
    <lineage>
        <taxon>Eukaryota</taxon>
        <taxon>Metazoa</taxon>
        <taxon>Chordata</taxon>
        <taxon>Craniata</taxon>
        <taxon>Vertebrata</taxon>
        <taxon>Euteleostomi</taxon>
        <taxon>Actinopterygii</taxon>
        <taxon>Neopterygii</taxon>
        <taxon>Teleostei</taxon>
        <taxon>Protacanthopterygii</taxon>
        <taxon>Salmoniformes</taxon>
        <taxon>Salmonidae</taxon>
        <taxon>Coregoninae</taxon>
        <taxon>Coregonus</taxon>
    </lineage>
</organism>
<accession>A0AAN8R2R9</accession>
<dbReference type="Proteomes" id="UP001356427">
    <property type="component" value="Unassembled WGS sequence"/>
</dbReference>
<dbReference type="AlphaFoldDB" id="A0AAN8R2R9"/>
<reference evidence="1 2" key="1">
    <citation type="submission" date="2021-04" db="EMBL/GenBank/DDBJ databases">
        <authorList>
            <person name="De Guttry C."/>
            <person name="Zahm M."/>
            <person name="Klopp C."/>
            <person name="Cabau C."/>
            <person name="Louis A."/>
            <person name="Berthelot C."/>
            <person name="Parey E."/>
            <person name="Roest Crollius H."/>
            <person name="Montfort J."/>
            <person name="Robinson-Rechavi M."/>
            <person name="Bucao C."/>
            <person name="Bouchez O."/>
            <person name="Gislard M."/>
            <person name="Lluch J."/>
            <person name="Milhes M."/>
            <person name="Lampietro C."/>
            <person name="Lopez Roques C."/>
            <person name="Donnadieu C."/>
            <person name="Braasch I."/>
            <person name="Desvignes T."/>
            <person name="Postlethwait J."/>
            <person name="Bobe J."/>
            <person name="Wedekind C."/>
            <person name="Guiguen Y."/>
        </authorList>
    </citation>
    <scope>NUCLEOTIDE SEQUENCE [LARGE SCALE GENOMIC DNA]</scope>
    <source>
        <strain evidence="1">Cs_M1</strain>
        <tissue evidence="1">Blood</tissue>
    </source>
</reference>
<name>A0AAN8R2R9_9TELE</name>
<dbReference type="EMBL" id="JAGTTL010000016">
    <property type="protein sequence ID" value="KAK6310267.1"/>
    <property type="molecule type" value="Genomic_DNA"/>
</dbReference>
<evidence type="ECO:0000313" key="2">
    <source>
        <dbReference type="Proteomes" id="UP001356427"/>
    </source>
</evidence>
<protein>
    <submittedName>
        <fullName evidence="1">Uncharacterized protein</fullName>
    </submittedName>
</protein>